<keyword evidence="1" id="KW-1133">Transmembrane helix</keyword>
<keyword evidence="1" id="KW-0472">Membrane</keyword>
<keyword evidence="3" id="KW-1185">Reference proteome</keyword>
<keyword evidence="1" id="KW-0812">Transmembrane</keyword>
<evidence type="ECO:0000313" key="2">
    <source>
        <dbReference type="EMBL" id="SCV70981.1"/>
    </source>
</evidence>
<dbReference type="AlphaFoldDB" id="A0A238FFS6"/>
<dbReference type="EMBL" id="FMSP01000006">
    <property type="protein sequence ID" value="SCV70981.1"/>
    <property type="molecule type" value="Genomic_DNA"/>
</dbReference>
<protein>
    <submittedName>
        <fullName evidence="2">BQ2448_3743 protein</fullName>
    </submittedName>
</protein>
<dbReference type="OrthoDB" id="2535424at2759"/>
<accession>A0A238FFS6</accession>
<evidence type="ECO:0000256" key="1">
    <source>
        <dbReference type="SAM" id="Phobius"/>
    </source>
</evidence>
<feature type="transmembrane region" description="Helical" evidence="1">
    <location>
        <begin position="371"/>
        <end position="394"/>
    </location>
</feature>
<dbReference type="Proteomes" id="UP000198372">
    <property type="component" value="Unassembled WGS sequence"/>
</dbReference>
<gene>
    <name evidence="2" type="ORF">BQ2448_3743</name>
</gene>
<feature type="transmembrane region" description="Helical" evidence="1">
    <location>
        <begin position="261"/>
        <end position="281"/>
    </location>
</feature>
<organism evidence="2 3">
    <name type="scientific">Microbotryum intermedium</name>
    <dbReference type="NCBI Taxonomy" id="269621"/>
    <lineage>
        <taxon>Eukaryota</taxon>
        <taxon>Fungi</taxon>
        <taxon>Dikarya</taxon>
        <taxon>Basidiomycota</taxon>
        <taxon>Pucciniomycotina</taxon>
        <taxon>Microbotryomycetes</taxon>
        <taxon>Microbotryales</taxon>
        <taxon>Microbotryaceae</taxon>
        <taxon>Microbotryum</taxon>
    </lineage>
</organism>
<name>A0A238FFS6_9BASI</name>
<feature type="transmembrane region" description="Helical" evidence="1">
    <location>
        <begin position="139"/>
        <end position="161"/>
    </location>
</feature>
<feature type="transmembrane region" description="Helical" evidence="1">
    <location>
        <begin position="55"/>
        <end position="79"/>
    </location>
</feature>
<sequence length="494" mass="54218">MLTKALGSEASEFMVVYGVPMLEALQQKRNFYPVAITAVRNGLFFHVSDSVVAQFWFMVGLFGLSGSLILLGLVLRLIYQGPFWLLHRVDSRTVIPNIWIHYSFWAFFYTCLSIFELITAIKCVSGPQYPPWHVAVQGLLPVVLFLGQYTEGWGLVCGHFIRKYGTHHNDSFLVCAGFRMLPFLFPLVVVVPSITVFLLLERTVASMLSEASTLIASLERASTAWTPDGVLELSTVRQTISTLGTLMKSAQSYARMSKSGFTYVGVALSITLVAYATASVIEIDHLRSQTRDLRFRGELAKAVVFTPGRDARAPTEDGSAAWFLQADLVVWAVTNRLLTAVMVSLMLLVNAGLSFWFAVRPVALINDNHRFATIVLVSAWTNSILSTLTAVLILSRSVDGSNSAARRLVKLVPWFASILPPAVGLEKPTSKPKTYTIMNDQATMVELRSRISEGTSEKNQAGSRTVGEVFYPPPIPASPPHAATGGYANSAVNV</sequence>
<feature type="transmembrane region" description="Helical" evidence="1">
    <location>
        <begin position="99"/>
        <end position="118"/>
    </location>
</feature>
<reference evidence="3" key="1">
    <citation type="submission" date="2016-09" db="EMBL/GenBank/DDBJ databases">
        <authorList>
            <person name="Jeantristanb JTB J.-T."/>
            <person name="Ricardo R."/>
        </authorList>
    </citation>
    <scope>NUCLEOTIDE SEQUENCE [LARGE SCALE GENOMIC DNA]</scope>
</reference>
<evidence type="ECO:0000313" key="3">
    <source>
        <dbReference type="Proteomes" id="UP000198372"/>
    </source>
</evidence>
<feature type="transmembrane region" description="Helical" evidence="1">
    <location>
        <begin position="181"/>
        <end position="200"/>
    </location>
</feature>
<feature type="transmembrane region" description="Helical" evidence="1">
    <location>
        <begin position="337"/>
        <end position="359"/>
    </location>
</feature>
<proteinExistence type="predicted"/>